<organism evidence="3 4">
    <name type="scientific">Chara braunii</name>
    <name type="common">Braun's stonewort</name>
    <dbReference type="NCBI Taxonomy" id="69332"/>
    <lineage>
        <taxon>Eukaryota</taxon>
        <taxon>Viridiplantae</taxon>
        <taxon>Streptophyta</taxon>
        <taxon>Charophyceae</taxon>
        <taxon>Charales</taxon>
        <taxon>Characeae</taxon>
        <taxon>Chara</taxon>
    </lineage>
</organism>
<dbReference type="CDD" id="cd02989">
    <property type="entry name" value="Phd_like_TxnDC9"/>
    <property type="match status" value="1"/>
</dbReference>
<dbReference type="AlphaFoldDB" id="A0A388KCM8"/>
<evidence type="ECO:0000313" key="4">
    <source>
        <dbReference type="Proteomes" id="UP000265515"/>
    </source>
</evidence>
<protein>
    <recommendedName>
        <fullName evidence="2">Thioredoxin domain-containing protein</fullName>
    </recommendedName>
</protein>
<evidence type="ECO:0000313" key="3">
    <source>
        <dbReference type="EMBL" id="GBG67822.1"/>
    </source>
</evidence>
<dbReference type="PANTHER" id="PTHR21148">
    <property type="entry name" value="THIOREDOXIN DOMAIN-CONTAINING PROTEIN 9"/>
    <property type="match status" value="1"/>
</dbReference>
<dbReference type="Pfam" id="PF00085">
    <property type="entry name" value="Thioredoxin"/>
    <property type="match status" value="1"/>
</dbReference>
<dbReference type="InterPro" id="IPR013766">
    <property type="entry name" value="Thioredoxin_domain"/>
</dbReference>
<feature type="region of interest" description="Disordered" evidence="1">
    <location>
        <begin position="36"/>
        <end position="64"/>
    </location>
</feature>
<gene>
    <name evidence="3" type="ORF">CBR_g943</name>
</gene>
<accession>A0A388KCM8</accession>
<comment type="caution">
    <text evidence="3">The sequence shown here is derived from an EMBL/GenBank/DDBJ whole genome shotgun (WGS) entry which is preliminary data.</text>
</comment>
<dbReference type="Gramene" id="GBG67822">
    <property type="protein sequence ID" value="GBG67822"/>
    <property type="gene ID" value="CBR_g943"/>
</dbReference>
<evidence type="ECO:0000256" key="1">
    <source>
        <dbReference type="SAM" id="MobiDB-lite"/>
    </source>
</evidence>
<name>A0A388KCM8_CHABU</name>
<reference evidence="3 4" key="1">
    <citation type="journal article" date="2018" name="Cell">
        <title>The Chara Genome: Secondary Complexity and Implications for Plant Terrestrialization.</title>
        <authorList>
            <person name="Nishiyama T."/>
            <person name="Sakayama H."/>
            <person name="Vries J.D."/>
            <person name="Buschmann H."/>
            <person name="Saint-Marcoux D."/>
            <person name="Ullrich K.K."/>
            <person name="Haas F.B."/>
            <person name="Vanderstraeten L."/>
            <person name="Becker D."/>
            <person name="Lang D."/>
            <person name="Vosolsobe S."/>
            <person name="Rombauts S."/>
            <person name="Wilhelmsson P.K.I."/>
            <person name="Janitza P."/>
            <person name="Kern R."/>
            <person name="Heyl A."/>
            <person name="Rumpler F."/>
            <person name="Villalobos L.I.A.C."/>
            <person name="Clay J.M."/>
            <person name="Skokan R."/>
            <person name="Toyoda A."/>
            <person name="Suzuki Y."/>
            <person name="Kagoshima H."/>
            <person name="Schijlen E."/>
            <person name="Tajeshwar N."/>
            <person name="Catarino B."/>
            <person name="Hetherington A.J."/>
            <person name="Saltykova A."/>
            <person name="Bonnot C."/>
            <person name="Breuninger H."/>
            <person name="Symeonidi A."/>
            <person name="Radhakrishnan G.V."/>
            <person name="Van Nieuwerburgh F."/>
            <person name="Deforce D."/>
            <person name="Chang C."/>
            <person name="Karol K.G."/>
            <person name="Hedrich R."/>
            <person name="Ulvskov P."/>
            <person name="Glockner G."/>
            <person name="Delwiche C.F."/>
            <person name="Petrasek J."/>
            <person name="Van de Peer Y."/>
            <person name="Friml J."/>
            <person name="Beilby M."/>
            <person name="Dolan L."/>
            <person name="Kohara Y."/>
            <person name="Sugano S."/>
            <person name="Fujiyama A."/>
            <person name="Delaux P.-M."/>
            <person name="Quint M."/>
            <person name="TheiBen G."/>
            <person name="Hagemann M."/>
            <person name="Harholt J."/>
            <person name="Dunand C."/>
            <person name="Zachgo S."/>
            <person name="Langdale J."/>
            <person name="Maumus F."/>
            <person name="Straeten D.V.D."/>
            <person name="Gould S.B."/>
            <person name="Rensing S.A."/>
        </authorList>
    </citation>
    <scope>NUCLEOTIDE SEQUENCE [LARGE SCALE GENOMIC DNA]</scope>
    <source>
        <strain evidence="3 4">S276</strain>
    </source>
</reference>
<keyword evidence="4" id="KW-1185">Reference proteome</keyword>
<feature type="region of interest" description="Disordered" evidence="1">
    <location>
        <begin position="213"/>
        <end position="256"/>
    </location>
</feature>
<dbReference type="InterPro" id="IPR036249">
    <property type="entry name" value="Thioredoxin-like_sf"/>
</dbReference>
<sequence>MAGTGGADDSPATFQKLSQLAFGTVMAAAARDYKKELEATQRQASQSGGPKEDEVDLDELDKDDPELDRIQAKRLEALKREEAARHAAKEHQGWQGEYREIVEVDFLPEVTGTQHVACHFFHKDFPRCKILDMHLKALSAKYTGTKFIKIDAVKCPFFVTKLKVKVLPCLILFRDGVAFDRIVGFQELGHADDFPTNVLEARLLRAGVISAKCKSGGKGDNDSEEEDNGVEAGYGGGTSVRFGSSNRDREADSDSD</sequence>
<dbReference type="STRING" id="69332.A0A388KCM8"/>
<proteinExistence type="predicted"/>
<evidence type="ECO:0000259" key="2">
    <source>
        <dbReference type="Pfam" id="PF00085"/>
    </source>
</evidence>
<feature type="domain" description="Thioredoxin" evidence="2">
    <location>
        <begin position="109"/>
        <end position="187"/>
    </location>
</feature>
<feature type="compositionally biased region" description="Acidic residues" evidence="1">
    <location>
        <begin position="53"/>
        <end position="64"/>
    </location>
</feature>
<dbReference type="OrthoDB" id="10257948at2759"/>
<dbReference type="SUPFAM" id="SSF52833">
    <property type="entry name" value="Thioredoxin-like"/>
    <property type="match status" value="1"/>
</dbReference>
<feature type="compositionally biased region" description="Basic and acidic residues" evidence="1">
    <location>
        <begin position="246"/>
        <end position="256"/>
    </location>
</feature>
<dbReference type="Gene3D" id="3.40.30.10">
    <property type="entry name" value="Glutaredoxin"/>
    <property type="match status" value="1"/>
</dbReference>
<dbReference type="EMBL" id="BFEA01000092">
    <property type="protein sequence ID" value="GBG67822.1"/>
    <property type="molecule type" value="Genomic_DNA"/>
</dbReference>
<dbReference type="Proteomes" id="UP000265515">
    <property type="component" value="Unassembled WGS sequence"/>
</dbReference>